<evidence type="ECO:0000256" key="4">
    <source>
        <dbReference type="ARBA" id="ARBA00023136"/>
    </source>
</evidence>
<name>M7YA50_9BACT</name>
<comment type="subcellular location">
    <subcellularLocation>
        <location evidence="1">Membrane</location>
        <topology evidence="1">Multi-pass membrane protein</topology>
    </subcellularLocation>
</comment>
<feature type="domain" description="Methylamine utilisation protein MauE" evidence="6">
    <location>
        <begin position="15"/>
        <end position="138"/>
    </location>
</feature>
<dbReference type="RefSeq" id="WP_008625267.1">
    <property type="nucleotide sequence ID" value="NZ_AMZY02000007.1"/>
</dbReference>
<evidence type="ECO:0000313" key="7">
    <source>
        <dbReference type="EMBL" id="EMS34051.1"/>
    </source>
</evidence>
<gene>
    <name evidence="7" type="ORF">C943_03867</name>
</gene>
<dbReference type="InterPro" id="IPR009908">
    <property type="entry name" value="Methylamine_util_MauE"/>
</dbReference>
<keyword evidence="3 5" id="KW-1133">Transmembrane helix</keyword>
<dbReference type="eggNOG" id="ENOG50330T5">
    <property type="taxonomic scope" value="Bacteria"/>
</dbReference>
<dbReference type="OrthoDB" id="673785at2"/>
<dbReference type="Proteomes" id="UP000010953">
    <property type="component" value="Unassembled WGS sequence"/>
</dbReference>
<evidence type="ECO:0000313" key="8">
    <source>
        <dbReference type="Proteomes" id="UP000010953"/>
    </source>
</evidence>
<evidence type="ECO:0000259" key="6">
    <source>
        <dbReference type="Pfam" id="PF07291"/>
    </source>
</evidence>
<dbReference type="InParanoid" id="M7YA50"/>
<dbReference type="GO" id="GO:0030416">
    <property type="term" value="P:methylamine metabolic process"/>
    <property type="evidence" value="ECO:0007669"/>
    <property type="project" value="InterPro"/>
</dbReference>
<keyword evidence="4 5" id="KW-0472">Membrane</keyword>
<sequence>MEKDQAIPTRKNLPTEAAAIILALVFVYTAGSKWLDMEATRNGFMNQPFPKWMAMALVYIIPSVEFVCGILLLVPVRRKIGFGIAVMLMGLFTGYVVLVLTSVFGRIPCSCGGIVSTLGWSEHLVLNIVLLATAILGYRLERIGQ</sequence>
<evidence type="ECO:0000256" key="2">
    <source>
        <dbReference type="ARBA" id="ARBA00022692"/>
    </source>
</evidence>
<proteinExistence type="predicted"/>
<keyword evidence="8" id="KW-1185">Reference proteome</keyword>
<dbReference type="Pfam" id="PF07291">
    <property type="entry name" value="MauE"/>
    <property type="match status" value="1"/>
</dbReference>
<accession>M7YA50</accession>
<comment type="caution">
    <text evidence="7">The sequence shown here is derived from an EMBL/GenBank/DDBJ whole genome shotgun (WGS) entry which is preliminary data.</text>
</comment>
<evidence type="ECO:0000256" key="3">
    <source>
        <dbReference type="ARBA" id="ARBA00022989"/>
    </source>
</evidence>
<keyword evidence="2 5" id="KW-0812">Transmembrane</keyword>
<feature type="transmembrane region" description="Helical" evidence="5">
    <location>
        <begin position="12"/>
        <end position="32"/>
    </location>
</feature>
<feature type="transmembrane region" description="Helical" evidence="5">
    <location>
        <begin position="124"/>
        <end position="140"/>
    </location>
</feature>
<feature type="transmembrane region" description="Helical" evidence="5">
    <location>
        <begin position="52"/>
        <end position="74"/>
    </location>
</feature>
<organism evidence="7 8">
    <name type="scientific">Mariniradius saccharolyticus AK6</name>
    <dbReference type="NCBI Taxonomy" id="1239962"/>
    <lineage>
        <taxon>Bacteria</taxon>
        <taxon>Pseudomonadati</taxon>
        <taxon>Bacteroidota</taxon>
        <taxon>Cytophagia</taxon>
        <taxon>Cytophagales</taxon>
        <taxon>Cyclobacteriaceae</taxon>
        <taxon>Mariniradius</taxon>
    </lineage>
</organism>
<evidence type="ECO:0000256" key="5">
    <source>
        <dbReference type="SAM" id="Phobius"/>
    </source>
</evidence>
<dbReference type="EMBL" id="AMZY02000007">
    <property type="protein sequence ID" value="EMS34051.1"/>
    <property type="molecule type" value="Genomic_DNA"/>
</dbReference>
<protein>
    <recommendedName>
        <fullName evidence="6">Methylamine utilisation protein MauE domain-containing protein</fullName>
    </recommendedName>
</protein>
<dbReference type="GO" id="GO:0016020">
    <property type="term" value="C:membrane"/>
    <property type="evidence" value="ECO:0007669"/>
    <property type="project" value="UniProtKB-SubCell"/>
</dbReference>
<feature type="transmembrane region" description="Helical" evidence="5">
    <location>
        <begin position="81"/>
        <end position="104"/>
    </location>
</feature>
<dbReference type="AlphaFoldDB" id="M7YA50"/>
<evidence type="ECO:0000256" key="1">
    <source>
        <dbReference type="ARBA" id="ARBA00004141"/>
    </source>
</evidence>
<reference evidence="7" key="1">
    <citation type="submission" date="2013-01" db="EMBL/GenBank/DDBJ databases">
        <title>Genome assembly of Mariniradius saccharolyticus AK6.</title>
        <authorList>
            <person name="Vaidya B."/>
            <person name="Khatri I."/>
            <person name="Tanuku N.R.S."/>
            <person name="Subramanian S."/>
            <person name="Pinnaka A."/>
        </authorList>
    </citation>
    <scope>NUCLEOTIDE SEQUENCE [LARGE SCALE GENOMIC DNA]</scope>
    <source>
        <strain evidence="7">AK6</strain>
    </source>
</reference>
<dbReference type="STRING" id="1239962.C943_03867"/>